<feature type="domain" description="Tetrapyrrole methylase" evidence="8">
    <location>
        <begin position="4"/>
        <end position="221"/>
    </location>
</feature>
<gene>
    <name evidence="9" type="primary">cobI</name>
    <name evidence="9" type="ORF">H9704_05700</name>
</gene>
<evidence type="ECO:0000313" key="9">
    <source>
        <dbReference type="EMBL" id="HJC05634.1"/>
    </source>
</evidence>
<keyword evidence="4 9" id="KW-0489">Methyltransferase</keyword>
<dbReference type="NCBIfam" id="TIGR01467">
    <property type="entry name" value="cobI_cbiL"/>
    <property type="match status" value="1"/>
</dbReference>
<accession>A0A9D2SHQ6</accession>
<dbReference type="InterPro" id="IPR006364">
    <property type="entry name" value="CobI/CbiL/CobIJ_dom"/>
</dbReference>
<evidence type="ECO:0000259" key="8">
    <source>
        <dbReference type="Pfam" id="PF00590"/>
    </source>
</evidence>
<keyword evidence="3" id="KW-0169">Cobalamin biosynthesis</keyword>
<dbReference type="Gene3D" id="3.40.1010.10">
    <property type="entry name" value="Cobalt-precorrin-4 Transmethylase, Domain 1"/>
    <property type="match status" value="1"/>
</dbReference>
<name>A0A9D2SHQ6_9FIRM</name>
<evidence type="ECO:0000256" key="4">
    <source>
        <dbReference type="ARBA" id="ARBA00022603"/>
    </source>
</evidence>
<keyword evidence="6" id="KW-0949">S-adenosyl-L-methionine</keyword>
<dbReference type="SUPFAM" id="SSF53790">
    <property type="entry name" value="Tetrapyrrole methylase"/>
    <property type="match status" value="1"/>
</dbReference>
<dbReference type="InterPro" id="IPR035996">
    <property type="entry name" value="4pyrrol_Methylase_sf"/>
</dbReference>
<comment type="pathway">
    <text evidence="1">Cofactor biosynthesis; adenosylcobalamin biosynthesis.</text>
</comment>
<comment type="similarity">
    <text evidence="2 7">Belongs to the precorrin methyltransferase family.</text>
</comment>
<dbReference type="PANTHER" id="PTHR43467:SF2">
    <property type="entry name" value="COBALT-PRECORRIN-2 C(20)-METHYLTRANSFERASE"/>
    <property type="match status" value="1"/>
</dbReference>
<comment type="caution">
    <text evidence="9">The sequence shown here is derived from an EMBL/GenBank/DDBJ whole genome shotgun (WGS) entry which is preliminary data.</text>
</comment>
<dbReference type="GO" id="GO:0009236">
    <property type="term" value="P:cobalamin biosynthetic process"/>
    <property type="evidence" value="ECO:0007669"/>
    <property type="project" value="UniProtKB-UniRule"/>
</dbReference>
<dbReference type="PIRSF" id="PIRSF036427">
    <property type="entry name" value="Precrrn-2_mtase"/>
    <property type="match status" value="1"/>
</dbReference>
<dbReference type="EC" id="2.1.1.130" evidence="9"/>
<keyword evidence="5 9" id="KW-0808">Transferase</keyword>
<dbReference type="Gene3D" id="3.30.950.10">
    <property type="entry name" value="Methyltransferase, Cobalt-precorrin-4 Transmethylase, Domain 2"/>
    <property type="match status" value="1"/>
</dbReference>
<dbReference type="InterPro" id="IPR014776">
    <property type="entry name" value="4pyrrole_Mease_sub2"/>
</dbReference>
<reference evidence="9" key="1">
    <citation type="journal article" date="2021" name="PeerJ">
        <title>Extensive microbial diversity within the chicken gut microbiome revealed by metagenomics and culture.</title>
        <authorList>
            <person name="Gilroy R."/>
            <person name="Ravi A."/>
            <person name="Getino M."/>
            <person name="Pursley I."/>
            <person name="Horton D.L."/>
            <person name="Alikhan N.F."/>
            <person name="Baker D."/>
            <person name="Gharbi K."/>
            <person name="Hall N."/>
            <person name="Watson M."/>
            <person name="Adriaenssens E.M."/>
            <person name="Foster-Nyarko E."/>
            <person name="Jarju S."/>
            <person name="Secka A."/>
            <person name="Antonio M."/>
            <person name="Oren A."/>
            <person name="Chaudhuri R.R."/>
            <person name="La Ragione R."/>
            <person name="Hildebrand F."/>
            <person name="Pallen M.J."/>
        </authorList>
    </citation>
    <scope>NUCLEOTIDE SEQUENCE</scope>
    <source>
        <strain evidence="9">CHK180-15479</strain>
    </source>
</reference>
<dbReference type="InterPro" id="IPR012382">
    <property type="entry name" value="CobI/CbiL"/>
</dbReference>
<dbReference type="PANTHER" id="PTHR43467">
    <property type="entry name" value="COBALT-PRECORRIN-2 C(20)-METHYLTRANSFERASE"/>
    <property type="match status" value="1"/>
</dbReference>
<dbReference type="InterPro" id="IPR000878">
    <property type="entry name" value="4pyrrol_Mease"/>
</dbReference>
<evidence type="ECO:0000256" key="6">
    <source>
        <dbReference type="ARBA" id="ARBA00022691"/>
    </source>
</evidence>
<evidence type="ECO:0000256" key="1">
    <source>
        <dbReference type="ARBA" id="ARBA00004953"/>
    </source>
</evidence>
<protein>
    <submittedName>
        <fullName evidence="9">Precorrin-2 C(20)-methyltransferase</fullName>
        <ecNumber evidence="9">2.1.1.130</ecNumber>
    </submittedName>
</protein>
<reference evidence="9" key="2">
    <citation type="submission" date="2021-04" db="EMBL/GenBank/DDBJ databases">
        <authorList>
            <person name="Gilroy R."/>
        </authorList>
    </citation>
    <scope>NUCLEOTIDE SEQUENCE</scope>
    <source>
        <strain evidence="9">CHK180-15479</strain>
    </source>
</reference>
<dbReference type="GO" id="GO:0032259">
    <property type="term" value="P:methylation"/>
    <property type="evidence" value="ECO:0007669"/>
    <property type="project" value="UniProtKB-KW"/>
</dbReference>
<evidence type="ECO:0000313" key="10">
    <source>
        <dbReference type="Proteomes" id="UP000823910"/>
    </source>
</evidence>
<dbReference type="GO" id="GO:0030788">
    <property type="term" value="F:precorrin-2 C20-methyltransferase activity"/>
    <property type="evidence" value="ECO:0007669"/>
    <property type="project" value="UniProtKB-EC"/>
</dbReference>
<dbReference type="AlphaFoldDB" id="A0A9D2SHQ6"/>
<dbReference type="EMBL" id="DWWT01000025">
    <property type="protein sequence ID" value="HJC05634.1"/>
    <property type="molecule type" value="Genomic_DNA"/>
</dbReference>
<evidence type="ECO:0000256" key="2">
    <source>
        <dbReference type="ARBA" id="ARBA00005879"/>
    </source>
</evidence>
<proteinExistence type="inferred from homology"/>
<dbReference type="InterPro" id="IPR014777">
    <property type="entry name" value="4pyrrole_Mease_sub1"/>
</dbReference>
<evidence type="ECO:0000256" key="7">
    <source>
        <dbReference type="PIRNR" id="PIRNR036427"/>
    </source>
</evidence>
<organism evidence="9 10">
    <name type="scientific">Candidatus Enterocloster excrementipullorum</name>
    <dbReference type="NCBI Taxonomy" id="2838559"/>
    <lineage>
        <taxon>Bacteria</taxon>
        <taxon>Bacillati</taxon>
        <taxon>Bacillota</taxon>
        <taxon>Clostridia</taxon>
        <taxon>Lachnospirales</taxon>
        <taxon>Lachnospiraceae</taxon>
        <taxon>Enterocloster</taxon>
    </lineage>
</organism>
<sequence length="243" mass="25840">MNGTLYCVSVGPGDPELLTLKAVRVIRQCPVVAVSVKEAPVSERAGRAAGEESVAYRIAAGAVPEIKEKELLPLCMPMTKDREVLEPSRREVARALMEALREGKDVAWLNLGDVSIYSTSLYGAKEVQGAGFDVEMVSGVTSFCAAAARLGCSLAEGGEELHIIPSSYGIERALSYPGVKVLMKAGSAMGRVKALLAAGAYEVQGVERCGMDGEKVYESLEDLEEQAGYYTVLFLRSGGPDLS</sequence>
<dbReference type="CDD" id="cd11645">
    <property type="entry name" value="Precorrin_2_C20_MT"/>
    <property type="match status" value="1"/>
</dbReference>
<evidence type="ECO:0000256" key="3">
    <source>
        <dbReference type="ARBA" id="ARBA00022573"/>
    </source>
</evidence>
<dbReference type="Proteomes" id="UP000823910">
    <property type="component" value="Unassembled WGS sequence"/>
</dbReference>
<evidence type="ECO:0000256" key="5">
    <source>
        <dbReference type="ARBA" id="ARBA00022679"/>
    </source>
</evidence>
<dbReference type="Pfam" id="PF00590">
    <property type="entry name" value="TP_methylase"/>
    <property type="match status" value="1"/>
</dbReference>